<dbReference type="SUPFAM" id="SSF50685">
    <property type="entry name" value="Barwin-like endoglucanases"/>
    <property type="match status" value="1"/>
</dbReference>
<dbReference type="InterPro" id="IPR036908">
    <property type="entry name" value="RlpA-like_sf"/>
</dbReference>
<dbReference type="PANTHER" id="PTHR31836:SF28">
    <property type="entry name" value="SRCR DOMAIN-CONTAINING PROTEIN-RELATED"/>
    <property type="match status" value="1"/>
</dbReference>
<dbReference type="Gene3D" id="2.40.40.10">
    <property type="entry name" value="RlpA-like domain"/>
    <property type="match status" value="1"/>
</dbReference>
<evidence type="ECO:0000313" key="2">
    <source>
        <dbReference type="EMBL" id="KIJ26841.1"/>
    </source>
</evidence>
<protein>
    <recommendedName>
        <fullName evidence="4">RlpA-like protein double-psi beta-barrel domain-containing protein</fullName>
    </recommendedName>
</protein>
<dbReference type="CDD" id="cd22191">
    <property type="entry name" value="DPBB_RlpA_EXP_N-like"/>
    <property type="match status" value="1"/>
</dbReference>
<gene>
    <name evidence="2" type="ORF">M422DRAFT_785118</name>
</gene>
<dbReference type="OrthoDB" id="623670at2759"/>
<evidence type="ECO:0000313" key="3">
    <source>
        <dbReference type="Proteomes" id="UP000054279"/>
    </source>
</evidence>
<evidence type="ECO:0008006" key="4">
    <source>
        <dbReference type="Google" id="ProtNLM"/>
    </source>
</evidence>
<dbReference type="HOGENOM" id="CLU_047639_3_0_1"/>
<sequence>MEQVNAHGDTAGFGHAKYGESNSGGRNTYSLTDVPKVSLPTFSPQLHTHIVHATGLLSVFVALLSVASASPASSEALERRVTHTGTATFFFQNGVAGACGTVHKDTGHVVALQTSQYANGVQCGRTITITDNATGKTAVGTVADECPTCDGSGSIDLSESLFEVFAPTSQGDFPVNIYGVKWIV</sequence>
<keyword evidence="1" id="KW-0732">Signal</keyword>
<dbReference type="PANTHER" id="PTHR31836">
    <property type="match status" value="1"/>
</dbReference>
<keyword evidence="3" id="KW-1185">Reference proteome</keyword>
<dbReference type="InterPro" id="IPR051477">
    <property type="entry name" value="Expansin_CellWall"/>
</dbReference>
<evidence type="ECO:0000256" key="1">
    <source>
        <dbReference type="ARBA" id="ARBA00022729"/>
    </source>
</evidence>
<dbReference type="Proteomes" id="UP000054279">
    <property type="component" value="Unassembled WGS sequence"/>
</dbReference>
<name>A0A0C9UMZ3_SPHS4</name>
<proteinExistence type="predicted"/>
<reference evidence="2 3" key="1">
    <citation type="submission" date="2014-06" db="EMBL/GenBank/DDBJ databases">
        <title>Evolutionary Origins and Diversification of the Mycorrhizal Mutualists.</title>
        <authorList>
            <consortium name="DOE Joint Genome Institute"/>
            <consortium name="Mycorrhizal Genomics Consortium"/>
            <person name="Kohler A."/>
            <person name="Kuo A."/>
            <person name="Nagy L.G."/>
            <person name="Floudas D."/>
            <person name="Copeland A."/>
            <person name="Barry K.W."/>
            <person name="Cichocki N."/>
            <person name="Veneault-Fourrey C."/>
            <person name="LaButti K."/>
            <person name="Lindquist E.A."/>
            <person name="Lipzen A."/>
            <person name="Lundell T."/>
            <person name="Morin E."/>
            <person name="Murat C."/>
            <person name="Riley R."/>
            <person name="Ohm R."/>
            <person name="Sun H."/>
            <person name="Tunlid A."/>
            <person name="Henrissat B."/>
            <person name="Grigoriev I.V."/>
            <person name="Hibbett D.S."/>
            <person name="Martin F."/>
        </authorList>
    </citation>
    <scope>NUCLEOTIDE SEQUENCE [LARGE SCALE GENOMIC DNA]</scope>
    <source>
        <strain evidence="2 3">SS14</strain>
    </source>
</reference>
<dbReference type="EMBL" id="KN837355">
    <property type="protein sequence ID" value="KIJ26841.1"/>
    <property type="molecule type" value="Genomic_DNA"/>
</dbReference>
<dbReference type="AlphaFoldDB" id="A0A0C9UMZ3"/>
<accession>A0A0C9UMZ3</accession>
<organism evidence="2 3">
    <name type="scientific">Sphaerobolus stellatus (strain SS14)</name>
    <dbReference type="NCBI Taxonomy" id="990650"/>
    <lineage>
        <taxon>Eukaryota</taxon>
        <taxon>Fungi</taxon>
        <taxon>Dikarya</taxon>
        <taxon>Basidiomycota</taxon>
        <taxon>Agaricomycotina</taxon>
        <taxon>Agaricomycetes</taxon>
        <taxon>Phallomycetidae</taxon>
        <taxon>Geastrales</taxon>
        <taxon>Sphaerobolaceae</taxon>
        <taxon>Sphaerobolus</taxon>
    </lineage>
</organism>